<keyword evidence="2" id="KW-0614">Plasmid</keyword>
<dbReference type="GO" id="GO:0019867">
    <property type="term" value="C:outer membrane"/>
    <property type="evidence" value="ECO:0007669"/>
    <property type="project" value="InterPro"/>
</dbReference>
<dbReference type="Pfam" id="PF07178">
    <property type="entry name" value="TraL"/>
    <property type="match status" value="1"/>
</dbReference>
<keyword evidence="1" id="KW-1133">Transmembrane helix</keyword>
<keyword evidence="1" id="KW-0472">Membrane</keyword>
<feature type="transmembrane region" description="Helical" evidence="1">
    <location>
        <begin position="65"/>
        <end position="84"/>
    </location>
</feature>
<accession>A0A0A7PNC7</accession>
<dbReference type="HOGENOM" id="CLU_177734_0_0_5"/>
<gene>
    <name evidence="2" type="ORF">SKP52_23795</name>
</gene>
<dbReference type="NCBIfam" id="TIGR02762">
    <property type="entry name" value="TraL_TIGR"/>
    <property type="match status" value="1"/>
</dbReference>
<dbReference type="OrthoDB" id="7173460at2"/>
<reference evidence="2 3" key="1">
    <citation type="journal article" date="2015" name="Int. J. Syst. Evol. Microbiol.">
        <title>Description of Sphingopyxis fribergensis sp. nov. - a soil bacterium with the ability to degrade styrene and phenylacetic acid.</title>
        <authorList>
            <person name="Oelschlagel M."/>
            <person name="Ruckert C."/>
            <person name="Kalinowski J."/>
            <person name="Schmidt G."/>
            <person name="Schlomann M."/>
            <person name="Tischler D."/>
        </authorList>
    </citation>
    <scope>NUCLEOTIDE SEQUENCE [LARGE SCALE GENOMIC DNA]</scope>
    <source>
        <strain evidence="2 3">Kp5.2</strain>
        <plasmid evidence="2">pSfKp5.2</plasmid>
    </source>
</reference>
<dbReference type="Proteomes" id="UP000030907">
    <property type="component" value="Plasmid pSfKp5.2"/>
</dbReference>
<name>A0A0A7PNC7_9SPHN</name>
<geneLocation type="plasmid" evidence="2 3">
    <name>pSfKp5.2</name>
</geneLocation>
<dbReference type="KEGG" id="sphk:SKP52_23795"/>
<dbReference type="EMBL" id="CP009123">
    <property type="protein sequence ID" value="AJA11601.1"/>
    <property type="molecule type" value="Genomic_DNA"/>
</dbReference>
<dbReference type="RefSeq" id="WP_037554274.1">
    <property type="nucleotide sequence ID" value="NZ_CP009123.1"/>
</dbReference>
<proteinExistence type="predicted"/>
<sequence length="94" mass="10639">MDRYVIPGKLDEPERIGLWTMDEFVAMAGPFFIGILAQHIIWGICFGILGWWVLRKAKAGRAGSWLLHMAYWYLPSGVMGIRAVPPSYLRLMAG</sequence>
<organism evidence="2 3">
    <name type="scientific">Sphingopyxis fribergensis</name>
    <dbReference type="NCBI Taxonomy" id="1515612"/>
    <lineage>
        <taxon>Bacteria</taxon>
        <taxon>Pseudomonadati</taxon>
        <taxon>Pseudomonadota</taxon>
        <taxon>Alphaproteobacteria</taxon>
        <taxon>Sphingomonadales</taxon>
        <taxon>Sphingomonadaceae</taxon>
        <taxon>Sphingopyxis</taxon>
    </lineage>
</organism>
<keyword evidence="3" id="KW-1185">Reference proteome</keyword>
<dbReference type="AlphaFoldDB" id="A0A0A7PNC7"/>
<keyword evidence="1" id="KW-0812">Transmembrane</keyword>
<dbReference type="InterPro" id="IPR009838">
    <property type="entry name" value="T4SS_TraL"/>
</dbReference>
<evidence type="ECO:0000313" key="3">
    <source>
        <dbReference type="Proteomes" id="UP000030907"/>
    </source>
</evidence>
<evidence type="ECO:0000256" key="1">
    <source>
        <dbReference type="SAM" id="Phobius"/>
    </source>
</evidence>
<evidence type="ECO:0000313" key="2">
    <source>
        <dbReference type="EMBL" id="AJA11601.1"/>
    </source>
</evidence>
<feature type="transmembrane region" description="Helical" evidence="1">
    <location>
        <begin position="31"/>
        <end position="53"/>
    </location>
</feature>
<protein>
    <submittedName>
        <fullName evidence="2">Putative membrane protein</fullName>
    </submittedName>
</protein>